<dbReference type="AlphaFoldDB" id="A0A9D4TQ78"/>
<evidence type="ECO:0000256" key="1">
    <source>
        <dbReference type="SAM" id="MobiDB-lite"/>
    </source>
</evidence>
<dbReference type="Proteomes" id="UP001055712">
    <property type="component" value="Unassembled WGS sequence"/>
</dbReference>
<dbReference type="PANTHER" id="PTHR35115:SF1">
    <property type="entry name" value="PROTEIN IN CHLOROPLAST ATPASE BIOGENESIS, CHLOROPLASTIC"/>
    <property type="match status" value="1"/>
</dbReference>
<protein>
    <submittedName>
        <fullName evidence="2">Uncharacterized protein</fullName>
    </submittedName>
</protein>
<dbReference type="EMBL" id="SIDB01000006">
    <property type="protein sequence ID" value="KAI3431528.1"/>
    <property type="molecule type" value="Genomic_DNA"/>
</dbReference>
<name>A0A9D4TQ78_CHLVU</name>
<accession>A0A9D4TQ78</accession>
<reference evidence="2" key="2">
    <citation type="submission" date="2020-11" db="EMBL/GenBank/DDBJ databases">
        <authorList>
            <person name="Cecchin M."/>
            <person name="Marcolungo L."/>
            <person name="Rossato M."/>
            <person name="Girolomoni L."/>
            <person name="Cosentino E."/>
            <person name="Cuine S."/>
            <person name="Li-Beisson Y."/>
            <person name="Delledonne M."/>
            <person name="Ballottari M."/>
        </authorList>
    </citation>
    <scope>NUCLEOTIDE SEQUENCE</scope>
    <source>
        <strain evidence="2">211/11P</strain>
        <tissue evidence="2">Whole cell</tissue>
    </source>
</reference>
<evidence type="ECO:0000313" key="2">
    <source>
        <dbReference type="EMBL" id="KAI3431528.1"/>
    </source>
</evidence>
<feature type="region of interest" description="Disordered" evidence="1">
    <location>
        <begin position="1"/>
        <end position="31"/>
    </location>
</feature>
<feature type="region of interest" description="Disordered" evidence="1">
    <location>
        <begin position="92"/>
        <end position="114"/>
    </location>
</feature>
<dbReference type="PANTHER" id="PTHR35115">
    <property type="entry name" value="CYCLIN DELTA-3"/>
    <property type="match status" value="1"/>
</dbReference>
<feature type="compositionally biased region" description="Low complexity" evidence="1">
    <location>
        <begin position="94"/>
        <end position="114"/>
    </location>
</feature>
<sequence>MQSRSSIAHGSSARPFSANRQQRRQHAGRAALPVRASAVVAEHVRYLNEVAVVSGRPKVETLLRVLEAQGHTIVSPADRQGLHPLLIPLAQRHPQQQQQQQQQQSQAQTQQGGGAAAPAASAALVCLLRWPEGHTGMELPVVAQAREGTQVQLLARSLEEYLHRALAEDEEGGGGGGVAAAAGSDGAGLYEAGSLAASGLPSLDAYLARKAGMFPDVAERLALGHLAKGDSMSALITGEWYMRSSQFPGWGRPYEFNSQLMARMGRAEEARDVARLSLRMPWWSFADGYSGMRDAAGLQGGAGEVRAALEGQDQMSDMPGMKTVIKTDKQLEIEEADWLMNAAAAGETGWDAIRPAVADRYAAAGLTGVADFIRAA</sequence>
<dbReference type="InterPro" id="IPR045287">
    <property type="entry name" value="PAB"/>
</dbReference>
<dbReference type="OrthoDB" id="537706at2759"/>
<reference evidence="2" key="1">
    <citation type="journal article" date="2019" name="Plant J.">
        <title>Chlorella vulgaris genome assembly and annotation reveals the molecular basis for metabolic acclimation to high light conditions.</title>
        <authorList>
            <person name="Cecchin M."/>
            <person name="Marcolungo L."/>
            <person name="Rossato M."/>
            <person name="Girolomoni L."/>
            <person name="Cosentino E."/>
            <person name="Cuine S."/>
            <person name="Li-Beisson Y."/>
            <person name="Delledonne M."/>
            <person name="Ballottari M."/>
        </authorList>
    </citation>
    <scope>NUCLEOTIDE SEQUENCE</scope>
    <source>
        <strain evidence="2">211/11P</strain>
    </source>
</reference>
<comment type="caution">
    <text evidence="2">The sequence shown here is derived from an EMBL/GenBank/DDBJ whole genome shotgun (WGS) entry which is preliminary data.</text>
</comment>
<keyword evidence="3" id="KW-1185">Reference proteome</keyword>
<organism evidence="2 3">
    <name type="scientific">Chlorella vulgaris</name>
    <name type="common">Green alga</name>
    <dbReference type="NCBI Taxonomy" id="3077"/>
    <lineage>
        <taxon>Eukaryota</taxon>
        <taxon>Viridiplantae</taxon>
        <taxon>Chlorophyta</taxon>
        <taxon>core chlorophytes</taxon>
        <taxon>Trebouxiophyceae</taxon>
        <taxon>Chlorellales</taxon>
        <taxon>Chlorellaceae</taxon>
        <taxon>Chlorella clade</taxon>
        <taxon>Chlorella</taxon>
    </lineage>
</organism>
<proteinExistence type="predicted"/>
<evidence type="ECO:0000313" key="3">
    <source>
        <dbReference type="Proteomes" id="UP001055712"/>
    </source>
</evidence>
<gene>
    <name evidence="2" type="ORF">D9Q98_004578</name>
</gene>